<evidence type="ECO:0000259" key="11">
    <source>
        <dbReference type="Pfam" id="PF00905"/>
    </source>
</evidence>
<evidence type="ECO:0000256" key="6">
    <source>
        <dbReference type="ARBA" id="ARBA00022960"/>
    </source>
</evidence>
<dbReference type="GO" id="GO:0071972">
    <property type="term" value="F:peptidoglycan L,D-transpeptidase activity"/>
    <property type="evidence" value="ECO:0007669"/>
    <property type="project" value="TreeGrafter"/>
</dbReference>
<evidence type="ECO:0000256" key="5">
    <source>
        <dbReference type="ARBA" id="ARBA00022692"/>
    </source>
</evidence>
<dbReference type="InterPro" id="IPR012338">
    <property type="entry name" value="Beta-lactam/transpept-like"/>
</dbReference>
<dbReference type="RefSeq" id="WP_201311258.1">
    <property type="nucleotide sequence ID" value="NZ_BLYI01000043.1"/>
</dbReference>
<protein>
    <recommendedName>
        <fullName evidence="15">Penicillin-binding protein</fullName>
    </recommendedName>
</protein>
<sequence length="971" mass="107393">MLRRIYQRVEKILSNRILALTVLFAGLFCILVTRVFVLQIVQGESYQQDFTYQVERTVKTSGTRGNIYDCNGKLLAYNKLVYTVTFQSDDEFKDLARQNDTSEDYEKNKVIYKVIKILEKNGDDFINEIPIEITGSGKFRFTETGSALKKFKRDVFGIGTNTSGLTADEKKLRQQQLNATAEQVFEYLRSGTMGSPGVGKMFDIDDKYSDEEALKIMSVRYSAFQSRYSQYMQVTIATEISNKSIAEIEERSSELPGIDISTKSVRVYNSSEAMSHVIGYTGTANTDELETYNKGKEESDADYYSSDETVGKAGIEKELETYLHGNSGSQTLIVDNVGKVIKTSKTVKAGTGNNVTLSIDSDLQEYVYNQLERKIAGIVLSKLTPSDSAGKDSDNVRIPIKKAYYALIGNGVIDLENMNGDDATDYEKKMYKKIQKLEDSAISQIKTMIQSSNKAYGDETEENQAYADYVYSLLSDHKVLVSSSIDTDNSTYKNWKNGKISLNAFLKYAVNQEWIDISDLDVSSKYNDTDEIMKALADYVEDALVDADDFNMTVCEQKINTGELTGQEVCLLLYEQGVLDKKKDSDYNSLKSGSLSSYSFIYNKLKKLEITPGQLGLDPCSGSVVITDSKTGKVKAMVSYPGYDSNRLSNGTDSSYYRQLANSTSTPLYNQVLNHKTAPGSTFKPLVALAGLNEGVITTQTTINCTGLYDKITPAAKCWIYPSRHGSKNVSGAIEASCNYFFYEVGYQLGNKSGTYSSKEGLDLLEKYATQLGLNKKSGIELDEASPQVSDESSVRSAIGQGSNSYTPSQISNYVTTLSNRGTVFNLSIMDKITDENGKTVKNYGVKKVRQLNYDSKYWDAVQSGMRRVVTGANSSVSSIFSGVNYQIAGKTGTAQEDRTRPNHALFISYGPYENPEISVTAVIPFGYTSSNAASLAKGIYDYYFADDDKKAQLEKNSNTADEAASGVAGD</sequence>
<comment type="caution">
    <text evidence="13">The sequence shown here is derived from an EMBL/GenBank/DDBJ whole genome shotgun (WGS) entry which is preliminary data.</text>
</comment>
<evidence type="ECO:0000256" key="2">
    <source>
        <dbReference type="ARBA" id="ARBA00004236"/>
    </source>
</evidence>
<dbReference type="SUPFAM" id="SSF56519">
    <property type="entry name" value="Penicillin binding protein dimerisation domain"/>
    <property type="match status" value="1"/>
</dbReference>
<evidence type="ECO:0000313" key="14">
    <source>
        <dbReference type="Proteomes" id="UP000613208"/>
    </source>
</evidence>
<keyword evidence="4" id="KW-1003">Cell membrane</keyword>
<keyword evidence="14" id="KW-1185">Reference proteome</keyword>
<proteinExistence type="inferred from homology"/>
<evidence type="ECO:0000256" key="8">
    <source>
        <dbReference type="ARBA" id="ARBA00022989"/>
    </source>
</evidence>
<dbReference type="PANTHER" id="PTHR30627">
    <property type="entry name" value="PEPTIDOGLYCAN D,D-TRANSPEPTIDASE"/>
    <property type="match status" value="1"/>
</dbReference>
<dbReference type="GO" id="GO:0008360">
    <property type="term" value="P:regulation of cell shape"/>
    <property type="evidence" value="ECO:0007669"/>
    <property type="project" value="UniProtKB-KW"/>
</dbReference>
<keyword evidence="6" id="KW-0133">Cell shape</keyword>
<dbReference type="Gene3D" id="3.40.710.10">
    <property type="entry name" value="DD-peptidase/beta-lactamase superfamily"/>
    <property type="match status" value="1"/>
</dbReference>
<evidence type="ECO:0000256" key="10">
    <source>
        <dbReference type="ARBA" id="ARBA00023316"/>
    </source>
</evidence>
<evidence type="ECO:0000256" key="9">
    <source>
        <dbReference type="ARBA" id="ARBA00023136"/>
    </source>
</evidence>
<evidence type="ECO:0000256" key="4">
    <source>
        <dbReference type="ARBA" id="ARBA00022475"/>
    </source>
</evidence>
<evidence type="ECO:0000256" key="3">
    <source>
        <dbReference type="ARBA" id="ARBA00007171"/>
    </source>
</evidence>
<dbReference type="InterPro" id="IPR050515">
    <property type="entry name" value="Beta-lactam/transpept"/>
</dbReference>
<name>A0A916VD93_9FIRM</name>
<dbReference type="Pfam" id="PF00905">
    <property type="entry name" value="Transpeptidase"/>
    <property type="match status" value="1"/>
</dbReference>
<dbReference type="GO" id="GO:0005886">
    <property type="term" value="C:plasma membrane"/>
    <property type="evidence" value="ECO:0007669"/>
    <property type="project" value="UniProtKB-SubCell"/>
</dbReference>
<dbReference type="InterPro" id="IPR005311">
    <property type="entry name" value="PBP_dimer"/>
</dbReference>
<dbReference type="GO" id="GO:0008658">
    <property type="term" value="F:penicillin binding"/>
    <property type="evidence" value="ECO:0007669"/>
    <property type="project" value="InterPro"/>
</dbReference>
<dbReference type="Proteomes" id="UP000613208">
    <property type="component" value="Unassembled WGS sequence"/>
</dbReference>
<reference evidence="13" key="1">
    <citation type="submission" date="2020-06" db="EMBL/GenBank/DDBJ databases">
        <title>Characterization of fructooligosaccharide metabolism and fructooligosaccharide-degrading enzymes in human commensal butyrate producers.</title>
        <authorList>
            <person name="Tanno H."/>
            <person name="Fujii T."/>
            <person name="Hirano K."/>
            <person name="Maeno S."/>
            <person name="Tonozuka T."/>
            <person name="Sakamoto M."/>
            <person name="Ohkuma M."/>
            <person name="Tochio T."/>
            <person name="Endo A."/>
        </authorList>
    </citation>
    <scope>NUCLEOTIDE SEQUENCE</scope>
    <source>
        <strain evidence="13">JCM 17466</strain>
    </source>
</reference>
<feature type="domain" description="Penicillin-binding protein transpeptidase" evidence="11">
    <location>
        <begin position="622"/>
        <end position="940"/>
    </location>
</feature>
<dbReference type="Pfam" id="PF03717">
    <property type="entry name" value="PBP_dimer"/>
    <property type="match status" value="1"/>
</dbReference>
<comment type="similarity">
    <text evidence="3">Belongs to the transpeptidase family.</text>
</comment>
<comment type="subcellular location">
    <subcellularLocation>
        <location evidence="2">Cell membrane</location>
    </subcellularLocation>
    <subcellularLocation>
        <location evidence="1">Membrane</location>
        <topology evidence="1">Single-pass membrane protein</topology>
    </subcellularLocation>
</comment>
<evidence type="ECO:0000259" key="12">
    <source>
        <dbReference type="Pfam" id="PF03717"/>
    </source>
</evidence>
<dbReference type="Gene3D" id="3.90.1310.10">
    <property type="entry name" value="Penicillin-binding protein 2a (Domain 2)"/>
    <property type="match status" value="2"/>
</dbReference>
<dbReference type="AlphaFoldDB" id="A0A916VD93"/>
<dbReference type="InterPro" id="IPR036138">
    <property type="entry name" value="PBP_dimer_sf"/>
</dbReference>
<keyword evidence="10" id="KW-0961">Cell wall biogenesis/degradation</keyword>
<keyword evidence="9" id="KW-0472">Membrane</keyword>
<keyword evidence="8" id="KW-1133">Transmembrane helix</keyword>
<evidence type="ECO:0008006" key="15">
    <source>
        <dbReference type="Google" id="ProtNLM"/>
    </source>
</evidence>
<dbReference type="InterPro" id="IPR001460">
    <property type="entry name" value="PCN-bd_Tpept"/>
</dbReference>
<gene>
    <name evidence="13" type="ORF">ANBU17_19020</name>
</gene>
<dbReference type="GO" id="GO:0009252">
    <property type="term" value="P:peptidoglycan biosynthetic process"/>
    <property type="evidence" value="ECO:0007669"/>
    <property type="project" value="UniProtKB-KW"/>
</dbReference>
<keyword evidence="7" id="KW-0573">Peptidoglycan synthesis</keyword>
<evidence type="ECO:0000256" key="7">
    <source>
        <dbReference type="ARBA" id="ARBA00022984"/>
    </source>
</evidence>
<organism evidence="13 14">
    <name type="scientific">Anaerostipes butyraticus</name>
    <dbReference type="NCBI Taxonomy" id="645466"/>
    <lineage>
        <taxon>Bacteria</taxon>
        <taxon>Bacillati</taxon>
        <taxon>Bacillota</taxon>
        <taxon>Clostridia</taxon>
        <taxon>Lachnospirales</taxon>
        <taxon>Lachnospiraceae</taxon>
        <taxon>Anaerostipes</taxon>
    </lineage>
</organism>
<evidence type="ECO:0000313" key="13">
    <source>
        <dbReference type="EMBL" id="GFO85555.1"/>
    </source>
</evidence>
<dbReference type="PANTHER" id="PTHR30627:SF2">
    <property type="entry name" value="PEPTIDOGLYCAN D,D-TRANSPEPTIDASE MRDA"/>
    <property type="match status" value="1"/>
</dbReference>
<accession>A0A916VD93</accession>
<dbReference type="EMBL" id="BLYI01000043">
    <property type="protein sequence ID" value="GFO85555.1"/>
    <property type="molecule type" value="Genomic_DNA"/>
</dbReference>
<feature type="domain" description="Penicillin-binding protein dimerisation" evidence="12">
    <location>
        <begin position="60"/>
        <end position="344"/>
    </location>
</feature>
<evidence type="ECO:0000256" key="1">
    <source>
        <dbReference type="ARBA" id="ARBA00004167"/>
    </source>
</evidence>
<keyword evidence="5" id="KW-0812">Transmembrane</keyword>
<dbReference type="GO" id="GO:0071555">
    <property type="term" value="P:cell wall organization"/>
    <property type="evidence" value="ECO:0007669"/>
    <property type="project" value="UniProtKB-KW"/>
</dbReference>
<dbReference type="SUPFAM" id="SSF56601">
    <property type="entry name" value="beta-lactamase/transpeptidase-like"/>
    <property type="match status" value="1"/>
</dbReference>